<reference evidence="1" key="2">
    <citation type="submission" date="2021-08" db="EMBL/GenBank/DDBJ databases">
        <authorList>
            <person name="Tani A."/>
            <person name="Ola A."/>
            <person name="Ogura Y."/>
            <person name="Katsura K."/>
            <person name="Hayashi T."/>
        </authorList>
    </citation>
    <scope>NUCLEOTIDE SEQUENCE</scope>
    <source>
        <strain evidence="1">NBRC 15686</strain>
    </source>
</reference>
<dbReference type="Gene3D" id="3.40.91.30">
    <property type="match status" value="1"/>
</dbReference>
<evidence type="ECO:0008006" key="3">
    <source>
        <dbReference type="Google" id="ProtNLM"/>
    </source>
</evidence>
<accession>A0ABQ4UI65</accession>
<protein>
    <recommendedName>
        <fullName evidence="3">DUF1064 domain-containing protein</fullName>
    </recommendedName>
</protein>
<proteinExistence type="predicted"/>
<dbReference type="EMBL" id="BPRC01000010">
    <property type="protein sequence ID" value="GJE65805.1"/>
    <property type="molecule type" value="Genomic_DNA"/>
</dbReference>
<comment type="caution">
    <text evidence="1">The sequence shown here is derived from an EMBL/GenBank/DDBJ whole genome shotgun (WGS) entry which is preliminary data.</text>
</comment>
<dbReference type="RefSeq" id="WP_238225241.1">
    <property type="nucleotide sequence ID" value="NZ_BAAADH010000077.1"/>
</dbReference>
<keyword evidence="2" id="KW-1185">Reference proteome</keyword>
<dbReference type="Proteomes" id="UP001055039">
    <property type="component" value="Unassembled WGS sequence"/>
</dbReference>
<evidence type="ECO:0000313" key="1">
    <source>
        <dbReference type="EMBL" id="GJE65805.1"/>
    </source>
</evidence>
<evidence type="ECO:0000313" key="2">
    <source>
        <dbReference type="Proteomes" id="UP001055039"/>
    </source>
</evidence>
<gene>
    <name evidence="1" type="ORF">LNAOJCKE_3018</name>
</gene>
<name>A0ABQ4UI65_9HYPH</name>
<organism evidence="1 2">
    <name type="scientific">Methylorubrum aminovorans</name>
    <dbReference type="NCBI Taxonomy" id="269069"/>
    <lineage>
        <taxon>Bacteria</taxon>
        <taxon>Pseudomonadati</taxon>
        <taxon>Pseudomonadota</taxon>
        <taxon>Alphaproteobacteria</taxon>
        <taxon>Hyphomicrobiales</taxon>
        <taxon>Methylobacteriaceae</taxon>
        <taxon>Methylorubrum</taxon>
    </lineage>
</organism>
<reference evidence="1" key="1">
    <citation type="journal article" date="2021" name="Front. Microbiol.">
        <title>Comprehensive Comparative Genomics and Phenotyping of Methylobacterium Species.</title>
        <authorList>
            <person name="Alessa O."/>
            <person name="Ogura Y."/>
            <person name="Fujitani Y."/>
            <person name="Takami H."/>
            <person name="Hayashi T."/>
            <person name="Sahin N."/>
            <person name="Tani A."/>
        </authorList>
    </citation>
    <scope>NUCLEOTIDE SEQUENCE</scope>
    <source>
        <strain evidence="1">NBRC 15686</strain>
    </source>
</reference>
<sequence length="125" mass="13723">MNAPVPSRRVGPGASVLALGRLKAGAMNKTETAYSGHLEGLRRVGTVAWFMFEAVKLRLADNTFYSPDFAVMRADGAIEMHEVKGHWSDDARVKIKVAASLFPFRFVAIRALPKSKGGGWEVEEF</sequence>